<keyword evidence="4" id="KW-1185">Reference proteome</keyword>
<feature type="domain" description="TonB C-terminal" evidence="2">
    <location>
        <begin position="192"/>
        <end position="261"/>
    </location>
</feature>
<dbReference type="RefSeq" id="WP_177176513.1">
    <property type="nucleotide sequence ID" value="NZ_FOFN01000001.1"/>
</dbReference>
<dbReference type="Proteomes" id="UP000198999">
    <property type="component" value="Unassembled WGS sequence"/>
</dbReference>
<accession>A0A1H9AC42</accession>
<sequence length="264" mass="29528">MNNSKQFHDSVRQNACHVKSSQKHDANLQKNSTLYFQVGLIVCLLAAFGLLEMRFESTISEYGQDVVERTDPFEMSTEPFKVYVKPKVEVKSKVKVKKASLILPPKIIDNDEVTTKVIDIETPNNATSDVPLDPSVLGEIKKPEEVVDIVFVQQVPIYPGCEKEKGNAARKKCMSDKITRLVQKRFNGGAIASQEGLSGKQKFYVQFQIDKAGYVTEIQTNASNSKLGDEAKRVVNKIPKMQPGKQNNKPIGVRYTLPITFIAH</sequence>
<dbReference type="InterPro" id="IPR037682">
    <property type="entry name" value="TonB_C"/>
</dbReference>
<dbReference type="AlphaFoldDB" id="A0A1H9AC42"/>
<name>A0A1H9AC42_9FLAO</name>
<dbReference type="Gene3D" id="3.30.1150.10">
    <property type="match status" value="1"/>
</dbReference>
<keyword evidence="1" id="KW-0812">Transmembrane</keyword>
<dbReference type="STRING" id="419940.SAMN05421824_0203"/>
<dbReference type="GO" id="GO:0055085">
    <property type="term" value="P:transmembrane transport"/>
    <property type="evidence" value="ECO:0007669"/>
    <property type="project" value="InterPro"/>
</dbReference>
<dbReference type="Pfam" id="PF03544">
    <property type="entry name" value="TonB_C"/>
    <property type="match status" value="1"/>
</dbReference>
<keyword evidence="1" id="KW-0472">Membrane</keyword>
<evidence type="ECO:0000256" key="1">
    <source>
        <dbReference type="SAM" id="Phobius"/>
    </source>
</evidence>
<gene>
    <name evidence="3" type="ORF">SAMN05421824_0203</name>
</gene>
<protein>
    <submittedName>
        <fullName evidence="3">Protein TonB</fullName>
    </submittedName>
</protein>
<proteinExistence type="predicted"/>
<reference evidence="3 4" key="1">
    <citation type="submission" date="2016-10" db="EMBL/GenBank/DDBJ databases">
        <authorList>
            <person name="de Groot N.N."/>
        </authorList>
    </citation>
    <scope>NUCLEOTIDE SEQUENCE [LARGE SCALE GENOMIC DNA]</scope>
    <source>
        <strain evidence="3 4">DSM 21035</strain>
    </source>
</reference>
<dbReference type="EMBL" id="FOFN01000001">
    <property type="protein sequence ID" value="SEP74240.1"/>
    <property type="molecule type" value="Genomic_DNA"/>
</dbReference>
<keyword evidence="1" id="KW-1133">Transmembrane helix</keyword>
<dbReference type="SUPFAM" id="SSF74653">
    <property type="entry name" value="TolA/TonB C-terminal domain"/>
    <property type="match status" value="1"/>
</dbReference>
<evidence type="ECO:0000313" key="4">
    <source>
        <dbReference type="Proteomes" id="UP000198999"/>
    </source>
</evidence>
<evidence type="ECO:0000259" key="2">
    <source>
        <dbReference type="Pfam" id="PF03544"/>
    </source>
</evidence>
<feature type="transmembrane region" description="Helical" evidence="1">
    <location>
        <begin position="34"/>
        <end position="51"/>
    </location>
</feature>
<organism evidence="3 4">
    <name type="scientific">Hyunsoonleella jejuensis</name>
    <dbReference type="NCBI Taxonomy" id="419940"/>
    <lineage>
        <taxon>Bacteria</taxon>
        <taxon>Pseudomonadati</taxon>
        <taxon>Bacteroidota</taxon>
        <taxon>Flavobacteriia</taxon>
        <taxon>Flavobacteriales</taxon>
        <taxon>Flavobacteriaceae</taxon>
    </lineage>
</organism>
<evidence type="ECO:0000313" key="3">
    <source>
        <dbReference type="EMBL" id="SEP74240.1"/>
    </source>
</evidence>